<keyword evidence="3" id="KW-1185">Reference proteome</keyword>
<dbReference type="EMBL" id="SLUI01000010">
    <property type="protein sequence ID" value="TCL35895.1"/>
    <property type="molecule type" value="Genomic_DNA"/>
</dbReference>
<feature type="transmembrane region" description="Helical" evidence="1">
    <location>
        <begin position="75"/>
        <end position="94"/>
    </location>
</feature>
<accession>A0A4R1PWH4</accession>
<gene>
    <name evidence="2" type="ORF">EV210_110140</name>
</gene>
<feature type="transmembrane region" description="Helical" evidence="1">
    <location>
        <begin position="47"/>
        <end position="68"/>
    </location>
</feature>
<dbReference type="AlphaFoldDB" id="A0A4R1PWH4"/>
<dbReference type="Proteomes" id="UP000295063">
    <property type="component" value="Unassembled WGS sequence"/>
</dbReference>
<proteinExistence type="predicted"/>
<comment type="caution">
    <text evidence="2">The sequence shown here is derived from an EMBL/GenBank/DDBJ whole genome shotgun (WGS) entry which is preliminary data.</text>
</comment>
<keyword evidence="1" id="KW-1133">Transmembrane helix</keyword>
<dbReference type="OrthoDB" id="1682519at2"/>
<keyword evidence="1" id="KW-0812">Transmembrane</keyword>
<name>A0A4R1PWH4_9FIRM</name>
<evidence type="ECO:0000313" key="2">
    <source>
        <dbReference type="EMBL" id="TCL35895.1"/>
    </source>
</evidence>
<feature type="transmembrane region" description="Helical" evidence="1">
    <location>
        <begin position="15"/>
        <end position="35"/>
    </location>
</feature>
<protein>
    <submittedName>
        <fullName evidence="2">Uncharacterized protein</fullName>
    </submittedName>
</protein>
<dbReference type="RefSeq" id="WP_132082234.1">
    <property type="nucleotide sequence ID" value="NZ_DAIMLW010000190.1"/>
</dbReference>
<evidence type="ECO:0000256" key="1">
    <source>
        <dbReference type="SAM" id="Phobius"/>
    </source>
</evidence>
<organism evidence="2 3">
    <name type="scientific">Anaerospora hongkongensis</name>
    <dbReference type="NCBI Taxonomy" id="244830"/>
    <lineage>
        <taxon>Bacteria</taxon>
        <taxon>Bacillati</taxon>
        <taxon>Bacillota</taxon>
        <taxon>Negativicutes</taxon>
        <taxon>Selenomonadales</taxon>
        <taxon>Sporomusaceae</taxon>
        <taxon>Anaerospora</taxon>
    </lineage>
</organism>
<reference evidence="2 3" key="1">
    <citation type="submission" date="2019-03" db="EMBL/GenBank/DDBJ databases">
        <title>Genomic Encyclopedia of Type Strains, Phase IV (KMG-IV): sequencing the most valuable type-strain genomes for metagenomic binning, comparative biology and taxonomic classification.</title>
        <authorList>
            <person name="Goeker M."/>
        </authorList>
    </citation>
    <scope>NUCLEOTIDE SEQUENCE [LARGE SCALE GENOMIC DNA]</scope>
    <source>
        <strain evidence="2 3">DSM 15969</strain>
    </source>
</reference>
<keyword evidence="1" id="KW-0472">Membrane</keyword>
<evidence type="ECO:0000313" key="3">
    <source>
        <dbReference type="Proteomes" id="UP000295063"/>
    </source>
</evidence>
<sequence length="131" mass="14604">MSDRPRWMTIFHPDLTWPLFVIVGYLFLVAIGNLLAAYNNLVSQSNLVMTFGNLISMLLYALPAYGLIKLKPWARFLELALSILSVILGIVLMLQGMLGMGVLVVVPHGLIAIYLLSDTCRKLFAIKPDIQ</sequence>